<keyword evidence="2" id="KW-0812">Transmembrane</keyword>
<accession>A0A194S465</accession>
<protein>
    <recommendedName>
        <fullName evidence="3">DUF1746 domain-containing protein</fullName>
    </recommendedName>
</protein>
<dbReference type="AlphaFoldDB" id="A0A194S465"/>
<dbReference type="InterPro" id="IPR038967">
    <property type="entry name" value="Dsc4-like"/>
</dbReference>
<feature type="compositionally biased region" description="Basic and acidic residues" evidence="1">
    <location>
        <begin position="423"/>
        <end position="434"/>
    </location>
</feature>
<feature type="compositionally biased region" description="Basic and acidic residues" evidence="1">
    <location>
        <begin position="1088"/>
        <end position="1097"/>
    </location>
</feature>
<feature type="compositionally biased region" description="Low complexity" evidence="1">
    <location>
        <begin position="662"/>
        <end position="679"/>
    </location>
</feature>
<evidence type="ECO:0000259" key="3">
    <source>
        <dbReference type="Pfam" id="PF08508"/>
    </source>
</evidence>
<dbReference type="STRING" id="578459.A0A194S465"/>
<dbReference type="PRINTS" id="PR01217">
    <property type="entry name" value="PRICHEXTENSN"/>
</dbReference>
<feature type="compositionally biased region" description="Polar residues" evidence="1">
    <location>
        <begin position="378"/>
        <end position="402"/>
    </location>
</feature>
<organism evidence="4 5">
    <name type="scientific">Rhodotorula graminis (strain WP1)</name>
    <dbReference type="NCBI Taxonomy" id="578459"/>
    <lineage>
        <taxon>Eukaryota</taxon>
        <taxon>Fungi</taxon>
        <taxon>Dikarya</taxon>
        <taxon>Basidiomycota</taxon>
        <taxon>Pucciniomycotina</taxon>
        <taxon>Microbotryomycetes</taxon>
        <taxon>Sporidiobolales</taxon>
        <taxon>Sporidiobolaceae</taxon>
        <taxon>Rhodotorula</taxon>
    </lineage>
</organism>
<proteinExistence type="predicted"/>
<gene>
    <name evidence="4" type="ORF">RHOBADRAFT_54062</name>
</gene>
<evidence type="ECO:0000256" key="2">
    <source>
        <dbReference type="SAM" id="Phobius"/>
    </source>
</evidence>
<feature type="compositionally biased region" description="Basic and acidic residues" evidence="1">
    <location>
        <begin position="34"/>
        <end position="50"/>
    </location>
</feature>
<keyword evidence="5" id="KW-1185">Reference proteome</keyword>
<feature type="compositionally biased region" description="Low complexity" evidence="1">
    <location>
        <begin position="753"/>
        <end position="763"/>
    </location>
</feature>
<evidence type="ECO:0000313" key="4">
    <source>
        <dbReference type="EMBL" id="KPV74211.1"/>
    </source>
</evidence>
<feature type="compositionally biased region" description="Acidic residues" evidence="1">
    <location>
        <begin position="242"/>
        <end position="251"/>
    </location>
</feature>
<feature type="compositionally biased region" description="Low complexity" evidence="1">
    <location>
        <begin position="583"/>
        <end position="604"/>
    </location>
</feature>
<feature type="compositionally biased region" description="Polar residues" evidence="1">
    <location>
        <begin position="459"/>
        <end position="469"/>
    </location>
</feature>
<feature type="compositionally biased region" description="Polar residues" evidence="1">
    <location>
        <begin position="483"/>
        <end position="496"/>
    </location>
</feature>
<feature type="compositionally biased region" description="Low complexity" evidence="1">
    <location>
        <begin position="295"/>
        <end position="311"/>
    </location>
</feature>
<sequence>MPAALSAPQRAASAYPAVPQRHKDSPSPTKKRRVETGSDSRPAPRPEPSRPHSSPHKPRSSHLPPPHSTAHRPRPRASTVVQDGDADPNDPELQSRLHSSTLKLRDAWDDILRRHSLPAPSPPVPSRAPASSPTRRHRPAGRTRAIPVDEDDIIDLGSMEIIQDRGVLRRSRAGAFALGGYTDAIDDVLVGPDTGVGEPEQGGSGGEERGAAGEGSFEEEEDEDDEWDEPNALDSEAYAGSSDDELGDMDELPSLPSLLFREQRRRDADRRDQLRDFWEHEARARGGSEAGGGAAHEAGAGAVGNRTLEAVEVADDDDELDFFAPAPSVAPSPVPRPRRSSSSPLQVEVATPSRKVKTQSHAPSTTAALRTAVGAVQLASSSPTRPLGTSSSVKPRQPSSTAAARLELPEQASSSSAVSAARADQDETRQEKTSEKKRKKRKKRKGRLDEATCGDAEALTQQGLSTTSADLGPARSAVAPASEQKQGLQTPPNSFTTHKRSMPYARSVPARPPVSSSPLREVIAVASPSPTASPSPRPSAQGPAEPSRSPSLEIIYPRPRARSPSLAVWTAPARPVSPELGIPAPSSSARRPPPAHQQQTYQHPTPTPTPPPVPVAPTSRARRGLATAAAGKTPTPPKKAKGPRHSFELVIDRKPSRMSMTPRPSAPRAAAAQPASSERGATRLPRTAVKPVGEDVEMRSPGGLSTPPLSKRSTRAAQPPASAPERLSVAPVAEVKAAKSRRKSKPGQAGSHAAAALRAAAKAVKAKVEAEPDAAGLDDDPLLLESSPSPVKKRASTTGSRPQLRRAVTATPAPVKRTGSASRRVRERRMTTVAPSSSRREEASDDDGFGACTPTRPAAAAAAAPPAGPLPTVATLAPSVEVAPLHAVQLLHLVVSLSFTCHALAVLSYLLSPSHIVLLVLRVVLLVQFSNPRRTHPTRSLRFFTVVWTLQAVGITAVHALTGSRGTKGPRGHAQGGLVLDFVGVAATPSTLHLLFIDVLLALFQLATLLVAFGATVPNDLDASISGEGARDYSALLGLGAAEDDDIDEDVRARASSSRSRGRKRRGYESVPGGDEDDDGFDMDEVDEMRQEEREDSFGLGTFKPPTPSSSSASSSSRLALDPSAQYVRLPVIADLRLRTVWAEVRKSASQVDTERVDAGVRGLEEGRGA</sequence>
<feature type="region of interest" description="Disordered" evidence="1">
    <location>
        <begin position="113"/>
        <end position="149"/>
    </location>
</feature>
<feature type="transmembrane region" description="Helical" evidence="2">
    <location>
        <begin position="941"/>
        <end position="961"/>
    </location>
</feature>
<feature type="compositionally biased region" description="Low complexity" evidence="1">
    <location>
        <begin position="851"/>
        <end position="867"/>
    </location>
</feature>
<dbReference type="Pfam" id="PF08508">
    <property type="entry name" value="DUF1746"/>
    <property type="match status" value="1"/>
</dbReference>
<name>A0A194S465_RHOGW</name>
<dbReference type="OrthoDB" id="5428737at2759"/>
<feature type="compositionally biased region" description="Acidic residues" evidence="1">
    <location>
        <begin position="216"/>
        <end position="231"/>
    </location>
</feature>
<feature type="compositionally biased region" description="Basic residues" evidence="1">
    <location>
        <begin position="435"/>
        <end position="446"/>
    </location>
</feature>
<evidence type="ECO:0000313" key="5">
    <source>
        <dbReference type="Proteomes" id="UP000053890"/>
    </source>
</evidence>
<evidence type="ECO:0000256" key="1">
    <source>
        <dbReference type="SAM" id="MobiDB-lite"/>
    </source>
</evidence>
<feature type="compositionally biased region" description="Low complexity" evidence="1">
    <location>
        <begin position="505"/>
        <end position="530"/>
    </location>
</feature>
<keyword evidence="2" id="KW-1133">Transmembrane helix</keyword>
<feature type="compositionally biased region" description="Acidic residues" evidence="1">
    <location>
        <begin position="312"/>
        <end position="321"/>
    </location>
</feature>
<feature type="compositionally biased region" description="Acidic residues" evidence="1">
    <location>
        <begin position="1074"/>
        <end position="1087"/>
    </location>
</feature>
<feature type="compositionally biased region" description="Basic and acidic residues" evidence="1">
    <location>
        <begin position="261"/>
        <end position="286"/>
    </location>
</feature>
<dbReference type="GO" id="GO:0005783">
    <property type="term" value="C:endoplasmic reticulum"/>
    <property type="evidence" value="ECO:0007669"/>
    <property type="project" value="TreeGrafter"/>
</dbReference>
<feature type="domain" description="DUF1746" evidence="3">
    <location>
        <begin position="896"/>
        <end position="1006"/>
    </location>
</feature>
<dbReference type="OMA" id="WEHEARA"/>
<feature type="transmembrane region" description="Helical" evidence="2">
    <location>
        <begin position="906"/>
        <end position="929"/>
    </location>
</feature>
<keyword evidence="2" id="KW-0472">Membrane</keyword>
<dbReference type="GO" id="GO:0044695">
    <property type="term" value="C:Dsc E3 ubiquitin ligase complex"/>
    <property type="evidence" value="ECO:0007669"/>
    <property type="project" value="InterPro"/>
</dbReference>
<feature type="compositionally biased region" description="Low complexity" evidence="1">
    <location>
        <begin position="624"/>
        <end position="633"/>
    </location>
</feature>
<feature type="compositionally biased region" description="Basic and acidic residues" evidence="1">
    <location>
        <begin position="645"/>
        <end position="655"/>
    </location>
</feature>
<feature type="region of interest" description="Disordered" evidence="1">
    <location>
        <begin position="184"/>
        <end position="867"/>
    </location>
</feature>
<dbReference type="PANTHER" id="PTHR39405">
    <property type="entry name" value="DSC E3 UBIQUITIN LIGASE COMPLEX SUBUNIT 4"/>
    <property type="match status" value="1"/>
</dbReference>
<feature type="compositionally biased region" description="Polar residues" evidence="1">
    <location>
        <begin position="359"/>
        <end position="368"/>
    </location>
</feature>
<feature type="region of interest" description="Disordered" evidence="1">
    <location>
        <begin position="1"/>
        <end position="98"/>
    </location>
</feature>
<dbReference type="InterPro" id="IPR013715">
    <property type="entry name" value="DUF1746"/>
</dbReference>
<dbReference type="EMBL" id="KQ474080">
    <property type="protein sequence ID" value="KPV74211.1"/>
    <property type="molecule type" value="Genomic_DNA"/>
</dbReference>
<dbReference type="GO" id="GO:0032933">
    <property type="term" value="P:SREBP signaling pathway"/>
    <property type="evidence" value="ECO:0007669"/>
    <property type="project" value="InterPro"/>
</dbReference>
<feature type="region of interest" description="Disordered" evidence="1">
    <location>
        <begin position="1050"/>
        <end position="1120"/>
    </location>
</feature>
<feature type="compositionally biased region" description="Low complexity" evidence="1">
    <location>
        <begin position="1"/>
        <end position="14"/>
    </location>
</feature>
<feature type="transmembrane region" description="Helical" evidence="2">
    <location>
        <begin position="992"/>
        <end position="1015"/>
    </location>
</feature>
<dbReference type="Proteomes" id="UP000053890">
    <property type="component" value="Unassembled WGS sequence"/>
</dbReference>
<reference evidence="4 5" key="1">
    <citation type="journal article" date="2015" name="Front. Microbiol.">
        <title>Genome sequence of the plant growth promoting endophytic yeast Rhodotorula graminis WP1.</title>
        <authorList>
            <person name="Firrincieli A."/>
            <person name="Otillar R."/>
            <person name="Salamov A."/>
            <person name="Schmutz J."/>
            <person name="Khan Z."/>
            <person name="Redman R.S."/>
            <person name="Fleck N.D."/>
            <person name="Lindquist E."/>
            <person name="Grigoriev I.V."/>
            <person name="Doty S.L."/>
        </authorList>
    </citation>
    <scope>NUCLEOTIDE SEQUENCE [LARGE SCALE GENOMIC DNA]</scope>
    <source>
        <strain evidence="4 5">WP1</strain>
    </source>
</reference>
<feature type="compositionally biased region" description="Low complexity" evidence="1">
    <location>
        <begin position="412"/>
        <end position="422"/>
    </location>
</feature>
<dbReference type="PANTHER" id="PTHR39405:SF1">
    <property type="entry name" value="DSC E3 UBIQUITIN LIGASE COMPLEX SUBUNIT 4"/>
    <property type="match status" value="1"/>
</dbReference>
<dbReference type="GeneID" id="28977584"/>
<feature type="compositionally biased region" description="Pro residues" evidence="1">
    <location>
        <begin position="605"/>
        <end position="615"/>
    </location>
</feature>
<dbReference type="RefSeq" id="XP_018270260.1">
    <property type="nucleotide sequence ID" value="XM_018417136.1"/>
</dbReference>